<evidence type="ECO:0000313" key="1">
    <source>
        <dbReference type="EMBL" id="JAE10433.1"/>
    </source>
</evidence>
<protein>
    <submittedName>
        <fullName evidence="1">Uncharacterized protein</fullName>
    </submittedName>
</protein>
<dbReference type="EMBL" id="GBRH01187463">
    <property type="protein sequence ID" value="JAE10433.1"/>
    <property type="molecule type" value="Transcribed_RNA"/>
</dbReference>
<reference evidence="1" key="1">
    <citation type="submission" date="2014-09" db="EMBL/GenBank/DDBJ databases">
        <authorList>
            <person name="Magalhaes I.L.F."/>
            <person name="Oliveira U."/>
            <person name="Santos F.R."/>
            <person name="Vidigal T.H.D.A."/>
            <person name="Brescovit A.D."/>
            <person name="Santos A.J."/>
        </authorList>
    </citation>
    <scope>NUCLEOTIDE SEQUENCE</scope>
    <source>
        <tissue evidence="1">Shoot tissue taken approximately 20 cm above the soil surface</tissue>
    </source>
</reference>
<accession>A0A0A9FQ57</accession>
<reference evidence="1" key="2">
    <citation type="journal article" date="2015" name="Data Brief">
        <title>Shoot transcriptome of the giant reed, Arundo donax.</title>
        <authorList>
            <person name="Barrero R.A."/>
            <person name="Guerrero F.D."/>
            <person name="Moolhuijzen P."/>
            <person name="Goolsby J.A."/>
            <person name="Tidwell J."/>
            <person name="Bellgard S.E."/>
            <person name="Bellgard M.I."/>
        </authorList>
    </citation>
    <scope>NUCLEOTIDE SEQUENCE</scope>
    <source>
        <tissue evidence="1">Shoot tissue taken approximately 20 cm above the soil surface</tissue>
    </source>
</reference>
<organism evidence="1">
    <name type="scientific">Arundo donax</name>
    <name type="common">Giant reed</name>
    <name type="synonym">Donax arundinaceus</name>
    <dbReference type="NCBI Taxonomy" id="35708"/>
    <lineage>
        <taxon>Eukaryota</taxon>
        <taxon>Viridiplantae</taxon>
        <taxon>Streptophyta</taxon>
        <taxon>Embryophyta</taxon>
        <taxon>Tracheophyta</taxon>
        <taxon>Spermatophyta</taxon>
        <taxon>Magnoliopsida</taxon>
        <taxon>Liliopsida</taxon>
        <taxon>Poales</taxon>
        <taxon>Poaceae</taxon>
        <taxon>PACMAD clade</taxon>
        <taxon>Arundinoideae</taxon>
        <taxon>Arundineae</taxon>
        <taxon>Arundo</taxon>
    </lineage>
</organism>
<sequence>MLHQCFNSGPMPNGNLELDSMQDAVVRGATTAAVLRKE</sequence>
<dbReference type="AlphaFoldDB" id="A0A0A9FQ57"/>
<name>A0A0A9FQ57_ARUDO</name>
<proteinExistence type="predicted"/>